<dbReference type="GeneID" id="74942341"/>
<proteinExistence type="predicted"/>
<reference evidence="3" key="1">
    <citation type="submission" date="2022-09" db="EMBL/GenBank/DDBJ databases">
        <title>Diverse halophilic archaea isolated from saline environments.</title>
        <authorList>
            <person name="Cui H.-L."/>
        </authorList>
    </citation>
    <scope>NUCLEOTIDE SEQUENCE</scope>
    <source>
        <strain evidence="3">ZS-35-S2</strain>
    </source>
</reference>
<feature type="domain" description="Rhodanese" evidence="2">
    <location>
        <begin position="27"/>
        <end position="123"/>
    </location>
</feature>
<dbReference type="InterPro" id="IPR044528">
    <property type="entry name" value="POD-like_MBL-fold"/>
</dbReference>
<protein>
    <submittedName>
        <fullName evidence="3">MBL fold metallo-hydrolase</fullName>
    </submittedName>
</protein>
<keyword evidence="1" id="KW-0479">Metal-binding</keyword>
<dbReference type="AlphaFoldDB" id="A0A9E7R5D9"/>
<dbReference type="EMBL" id="CP104003">
    <property type="protein sequence ID" value="UWM56210.1"/>
    <property type="molecule type" value="Genomic_DNA"/>
</dbReference>
<dbReference type="SUPFAM" id="SSF56281">
    <property type="entry name" value="Metallo-hydrolase/oxidoreductase"/>
    <property type="match status" value="1"/>
</dbReference>
<dbReference type="Pfam" id="PF00753">
    <property type="entry name" value="Lactamase_B"/>
    <property type="match status" value="1"/>
</dbReference>
<sequence length="391" mass="42371">MSETKFPEVDAEVEATDAEDLKRRVDAGESVAIVDTREPEDFETWHIEAPTVTNVNLPYHEFFDGLDADLEARIPDAETIYVVCAIGRSSEYVAKVLTKAGYHATNLADGMEGWARLYEHTDVTLPTGTLVRQYRRPSSGCLAYMVVSEDEAAVVDPLRAFTDQYLVDADELGVRIEYVLDTHVHADHVSGLRELADAAGATMVLPRAAAERGATYADEARLVEGGERLPLGNTAIAVRHTPGHTSGMTTYRVDDAIAMTGDTLFVDSVARPDLEEGDEGATAAAEQLYETLQERVLTLPDDTLVAPAHYGGDTEPREDGAYLTTVGEVTASLALLGVDRETFVERVLADMPPRPANYEEIIETNLGRATASDEDAFTMELGPNNCSAGGD</sequence>
<evidence type="ECO:0000259" key="2">
    <source>
        <dbReference type="PROSITE" id="PS50206"/>
    </source>
</evidence>
<dbReference type="CDD" id="cd07724">
    <property type="entry name" value="POD-like_MBL-fold"/>
    <property type="match status" value="1"/>
</dbReference>
<accession>A0A9E7R5D9</accession>
<dbReference type="SMART" id="SM00849">
    <property type="entry name" value="Lactamase_B"/>
    <property type="match status" value="1"/>
</dbReference>
<dbReference type="SUPFAM" id="SSF52821">
    <property type="entry name" value="Rhodanese/Cell cycle control phosphatase"/>
    <property type="match status" value="1"/>
</dbReference>
<name>A0A9E7R5D9_9EURY</name>
<keyword evidence="4" id="KW-1185">Reference proteome</keyword>
<dbReference type="GO" id="GO:0070813">
    <property type="term" value="P:hydrogen sulfide metabolic process"/>
    <property type="evidence" value="ECO:0007669"/>
    <property type="project" value="TreeGrafter"/>
</dbReference>
<evidence type="ECO:0000256" key="1">
    <source>
        <dbReference type="ARBA" id="ARBA00022723"/>
    </source>
</evidence>
<dbReference type="InterPro" id="IPR051682">
    <property type="entry name" value="Mito_Persulfide_Diox"/>
</dbReference>
<dbReference type="Proteomes" id="UP001057580">
    <property type="component" value="Chromosome"/>
</dbReference>
<gene>
    <name evidence="3" type="ORF">N0B31_07925</name>
</gene>
<dbReference type="GO" id="GO:0050313">
    <property type="term" value="F:sulfur dioxygenase activity"/>
    <property type="evidence" value="ECO:0007669"/>
    <property type="project" value="InterPro"/>
</dbReference>
<dbReference type="Gene3D" id="3.60.15.10">
    <property type="entry name" value="Ribonuclease Z/Hydroxyacylglutathione hydrolase-like"/>
    <property type="match status" value="1"/>
</dbReference>
<dbReference type="InterPro" id="IPR001279">
    <property type="entry name" value="Metallo-B-lactamas"/>
</dbReference>
<dbReference type="InterPro" id="IPR001763">
    <property type="entry name" value="Rhodanese-like_dom"/>
</dbReference>
<evidence type="ECO:0000313" key="3">
    <source>
        <dbReference type="EMBL" id="UWM56210.1"/>
    </source>
</evidence>
<dbReference type="PANTHER" id="PTHR43084:SF1">
    <property type="entry name" value="PERSULFIDE DIOXYGENASE ETHE1, MITOCHONDRIAL"/>
    <property type="match status" value="1"/>
</dbReference>
<evidence type="ECO:0000313" key="4">
    <source>
        <dbReference type="Proteomes" id="UP001057580"/>
    </source>
</evidence>
<dbReference type="GO" id="GO:0046872">
    <property type="term" value="F:metal ion binding"/>
    <property type="evidence" value="ECO:0007669"/>
    <property type="project" value="UniProtKB-KW"/>
</dbReference>
<dbReference type="RefSeq" id="WP_260595330.1">
    <property type="nucleotide sequence ID" value="NZ_CP104003.1"/>
</dbReference>
<organism evidence="3 4">
    <name type="scientific">Salinirubellus salinus</name>
    <dbReference type="NCBI Taxonomy" id="1364945"/>
    <lineage>
        <taxon>Archaea</taxon>
        <taxon>Methanobacteriati</taxon>
        <taxon>Methanobacteriota</taxon>
        <taxon>Stenosarchaea group</taxon>
        <taxon>Halobacteria</taxon>
        <taxon>Halobacteriales</taxon>
        <taxon>Natronomonadaceae</taxon>
        <taxon>Salinirubellus</taxon>
    </lineage>
</organism>
<dbReference type="InterPro" id="IPR036873">
    <property type="entry name" value="Rhodanese-like_dom_sf"/>
</dbReference>
<dbReference type="PANTHER" id="PTHR43084">
    <property type="entry name" value="PERSULFIDE DIOXYGENASE ETHE1"/>
    <property type="match status" value="1"/>
</dbReference>
<dbReference type="SMART" id="SM00450">
    <property type="entry name" value="RHOD"/>
    <property type="match status" value="1"/>
</dbReference>
<dbReference type="InterPro" id="IPR036866">
    <property type="entry name" value="RibonucZ/Hydroxyglut_hydro"/>
</dbReference>
<dbReference type="PROSITE" id="PS50206">
    <property type="entry name" value="RHODANESE_3"/>
    <property type="match status" value="1"/>
</dbReference>
<dbReference type="Pfam" id="PF00581">
    <property type="entry name" value="Rhodanese"/>
    <property type="match status" value="1"/>
</dbReference>
<dbReference type="GO" id="GO:0006749">
    <property type="term" value="P:glutathione metabolic process"/>
    <property type="evidence" value="ECO:0007669"/>
    <property type="project" value="InterPro"/>
</dbReference>
<dbReference type="Gene3D" id="3.40.250.10">
    <property type="entry name" value="Rhodanese-like domain"/>
    <property type="match status" value="1"/>
</dbReference>
<dbReference type="KEGG" id="ssai:N0B31_07925"/>